<gene>
    <name evidence="2" type="ORF">RFULGI_LOCUS4210</name>
</gene>
<dbReference type="Proteomes" id="UP000789396">
    <property type="component" value="Unassembled WGS sequence"/>
</dbReference>
<feature type="region of interest" description="Disordered" evidence="1">
    <location>
        <begin position="199"/>
        <end position="233"/>
    </location>
</feature>
<protein>
    <submittedName>
        <fullName evidence="2">8511_t:CDS:1</fullName>
    </submittedName>
</protein>
<reference evidence="2" key="1">
    <citation type="submission" date="2021-06" db="EMBL/GenBank/DDBJ databases">
        <authorList>
            <person name="Kallberg Y."/>
            <person name="Tangrot J."/>
            <person name="Rosling A."/>
        </authorList>
    </citation>
    <scope>NUCLEOTIDE SEQUENCE</scope>
    <source>
        <strain evidence="2">IN212</strain>
    </source>
</reference>
<feature type="region of interest" description="Disordered" evidence="1">
    <location>
        <begin position="259"/>
        <end position="285"/>
    </location>
</feature>
<evidence type="ECO:0000313" key="3">
    <source>
        <dbReference type="Proteomes" id="UP000789396"/>
    </source>
</evidence>
<feature type="compositionally biased region" description="Low complexity" evidence="1">
    <location>
        <begin position="274"/>
        <end position="285"/>
    </location>
</feature>
<feature type="compositionally biased region" description="Basic and acidic residues" evidence="1">
    <location>
        <begin position="263"/>
        <end position="273"/>
    </location>
</feature>
<dbReference type="AlphaFoldDB" id="A0A9N9FJB7"/>
<comment type="caution">
    <text evidence="2">The sequence shown here is derived from an EMBL/GenBank/DDBJ whole genome shotgun (WGS) entry which is preliminary data.</text>
</comment>
<keyword evidence="3" id="KW-1185">Reference proteome</keyword>
<dbReference type="OrthoDB" id="2403269at2759"/>
<sequence length="305" mass="34945">ISEKTFINIFFEISEMGNDEKVQEDFSKIDIKNTINERIVDILTKICNKKQSKSSGISKKQIFAVVQEEIEMILLNELFYMCFQKKMKEEIQNLSDYIPHKILKSKICDKIKELSEKYSEENQFNITQSEMITESFDEITIQTITQYISDAIQKKSPLIISKISTKFKNMSSKNINQNLFNDLEKKSLYMTLINGDINGDTNENINKDANKSANKSANEGANENANNNANKDINKNVNEDANDYIDEEANEDAYENANNANKDINKNTNKDANENVNENINKNTNQDVNKAGKSIFFIFTIADKT</sequence>
<dbReference type="EMBL" id="CAJVPZ010004076">
    <property type="protein sequence ID" value="CAG8540718.1"/>
    <property type="molecule type" value="Genomic_DNA"/>
</dbReference>
<proteinExistence type="predicted"/>
<feature type="non-terminal residue" evidence="2">
    <location>
        <position position="305"/>
    </location>
</feature>
<evidence type="ECO:0000313" key="2">
    <source>
        <dbReference type="EMBL" id="CAG8540718.1"/>
    </source>
</evidence>
<organism evidence="2 3">
    <name type="scientific">Racocetra fulgida</name>
    <dbReference type="NCBI Taxonomy" id="60492"/>
    <lineage>
        <taxon>Eukaryota</taxon>
        <taxon>Fungi</taxon>
        <taxon>Fungi incertae sedis</taxon>
        <taxon>Mucoromycota</taxon>
        <taxon>Glomeromycotina</taxon>
        <taxon>Glomeromycetes</taxon>
        <taxon>Diversisporales</taxon>
        <taxon>Gigasporaceae</taxon>
        <taxon>Racocetra</taxon>
    </lineage>
</organism>
<feature type="compositionally biased region" description="Low complexity" evidence="1">
    <location>
        <begin position="211"/>
        <end position="231"/>
    </location>
</feature>
<name>A0A9N9FJB7_9GLOM</name>
<evidence type="ECO:0000256" key="1">
    <source>
        <dbReference type="SAM" id="MobiDB-lite"/>
    </source>
</evidence>
<accession>A0A9N9FJB7</accession>